<feature type="coiled-coil region" evidence="1">
    <location>
        <begin position="63"/>
        <end position="156"/>
    </location>
</feature>
<protein>
    <submittedName>
        <fullName evidence="3">Uncharacterized protein</fullName>
    </submittedName>
</protein>
<organism evidence="3 4">
    <name type="scientific">Moniliophthora roreri</name>
    <name type="common">Frosty pod rot fungus</name>
    <name type="synonym">Monilia roreri</name>
    <dbReference type="NCBI Taxonomy" id="221103"/>
    <lineage>
        <taxon>Eukaryota</taxon>
        <taxon>Fungi</taxon>
        <taxon>Dikarya</taxon>
        <taxon>Basidiomycota</taxon>
        <taxon>Agaricomycotina</taxon>
        <taxon>Agaricomycetes</taxon>
        <taxon>Agaricomycetidae</taxon>
        <taxon>Agaricales</taxon>
        <taxon>Marasmiineae</taxon>
        <taxon>Marasmiaceae</taxon>
        <taxon>Moniliophthora</taxon>
    </lineage>
</organism>
<dbReference type="Proteomes" id="UP000054988">
    <property type="component" value="Unassembled WGS sequence"/>
</dbReference>
<dbReference type="AlphaFoldDB" id="A0A0W0FJ26"/>
<comment type="caution">
    <text evidence="3">The sequence shown here is derived from an EMBL/GenBank/DDBJ whole genome shotgun (WGS) entry which is preliminary data.</text>
</comment>
<keyword evidence="1" id="KW-0175">Coiled coil</keyword>
<sequence>MPIRYSLFKNPLNLNNSSPMAANIPGDSNAQFEAEIHDVFRRHTCKVDHSLLERDRLQREAHNAALMQQVAELTLKLNEAQSTITALHSTAATLSNTTRELASLRTQVDSLRSELDTSQATNENLQRKLDREEHMLADAYRDLKANKEECAQLRMKAILAKQTEKAARKKIKAACGMLKDDDDDMLNVHSSSRSSRRRMSVSMGDW</sequence>
<evidence type="ECO:0000256" key="2">
    <source>
        <dbReference type="SAM" id="MobiDB-lite"/>
    </source>
</evidence>
<proteinExistence type="predicted"/>
<name>A0A0W0FJ26_MONRR</name>
<dbReference type="EMBL" id="LATX01001913">
    <property type="protein sequence ID" value="KTB36292.1"/>
    <property type="molecule type" value="Genomic_DNA"/>
</dbReference>
<dbReference type="Gene3D" id="1.10.287.1490">
    <property type="match status" value="1"/>
</dbReference>
<reference evidence="3 4" key="1">
    <citation type="submission" date="2015-12" db="EMBL/GenBank/DDBJ databases">
        <title>Draft genome sequence of Moniliophthora roreri, the causal agent of frosty pod rot of cacao.</title>
        <authorList>
            <person name="Aime M.C."/>
            <person name="Diaz-Valderrama J.R."/>
            <person name="Kijpornyongpan T."/>
            <person name="Phillips-Mora W."/>
        </authorList>
    </citation>
    <scope>NUCLEOTIDE SEQUENCE [LARGE SCALE GENOMIC DNA]</scope>
    <source>
        <strain evidence="3 4">MCA 2952</strain>
    </source>
</reference>
<gene>
    <name evidence="3" type="ORF">WG66_11132</name>
</gene>
<evidence type="ECO:0000313" key="3">
    <source>
        <dbReference type="EMBL" id="KTB36292.1"/>
    </source>
</evidence>
<feature type="region of interest" description="Disordered" evidence="2">
    <location>
        <begin position="183"/>
        <end position="206"/>
    </location>
</feature>
<evidence type="ECO:0000256" key="1">
    <source>
        <dbReference type="SAM" id="Coils"/>
    </source>
</evidence>
<evidence type="ECO:0000313" key="4">
    <source>
        <dbReference type="Proteomes" id="UP000054988"/>
    </source>
</evidence>
<accession>A0A0W0FJ26</accession>